<comment type="caution">
    <text evidence="1">The sequence shown here is derived from an EMBL/GenBank/DDBJ whole genome shotgun (WGS) entry which is preliminary data.</text>
</comment>
<accession>A0A2J8BRB0</accession>
<dbReference type="AlphaFoldDB" id="A0A2J8BRB0"/>
<dbReference type="EMBL" id="MPSH01000048">
    <property type="protein sequence ID" value="PNH27306.1"/>
    <property type="molecule type" value="Genomic_DNA"/>
</dbReference>
<reference evidence="1 2" key="1">
    <citation type="submission" date="2017-12" db="EMBL/GenBank/DDBJ databases">
        <title>Comparative genomics yields insights into virulence evolution of Verticillium dahliae.</title>
        <authorList>
            <person name="Fan R."/>
            <person name="Armitage A.D."/>
            <person name="Cascant-Lopez E."/>
            <person name="Sobczyk M."/>
            <person name="Cockerton H.M."/>
            <person name="Harrison R.J."/>
        </authorList>
    </citation>
    <scope>NUCLEOTIDE SEQUENCE [LARGE SCALE GENOMIC DNA]</scope>
    <source>
        <strain evidence="1 2">12008</strain>
    </source>
</reference>
<evidence type="ECO:0000313" key="2">
    <source>
        <dbReference type="Proteomes" id="UP000236305"/>
    </source>
</evidence>
<sequence length="42" mass="5088">MLEYRPEKRCTVNEALQSEWMTKWAMPDFKRMRKELAAKKGV</sequence>
<dbReference type="Proteomes" id="UP000236305">
    <property type="component" value="Unassembled WGS sequence"/>
</dbReference>
<protein>
    <submittedName>
        <fullName evidence="1">Uncharacterized protein</fullName>
    </submittedName>
</protein>
<organism evidence="1 2">
    <name type="scientific">Verticillium dahliae</name>
    <name type="common">Verticillium wilt</name>
    <dbReference type="NCBI Taxonomy" id="27337"/>
    <lineage>
        <taxon>Eukaryota</taxon>
        <taxon>Fungi</taxon>
        <taxon>Dikarya</taxon>
        <taxon>Ascomycota</taxon>
        <taxon>Pezizomycotina</taxon>
        <taxon>Sordariomycetes</taxon>
        <taxon>Hypocreomycetidae</taxon>
        <taxon>Glomerellales</taxon>
        <taxon>Plectosphaerellaceae</taxon>
        <taxon>Verticillium</taxon>
    </lineage>
</organism>
<gene>
    <name evidence="1" type="ORF">BJF96_g9436</name>
</gene>
<name>A0A2J8BRB0_VERDA</name>
<evidence type="ECO:0000313" key="1">
    <source>
        <dbReference type="EMBL" id="PNH27306.1"/>
    </source>
</evidence>
<proteinExistence type="predicted"/>